<evidence type="ECO:0000313" key="6">
    <source>
        <dbReference type="EMBL" id="ARJ55851.1"/>
    </source>
</evidence>
<dbReference type="Gene3D" id="3.10.105.10">
    <property type="entry name" value="Dipeptide-binding Protein, Domain 3"/>
    <property type="match status" value="1"/>
</dbReference>
<keyword evidence="3 4" id="KW-0732">Signal</keyword>
<dbReference type="PIRSF" id="PIRSF002741">
    <property type="entry name" value="MppA"/>
    <property type="match status" value="1"/>
</dbReference>
<name>A0A1W6BUV7_9BACT</name>
<dbReference type="PANTHER" id="PTHR30290">
    <property type="entry name" value="PERIPLASMIC BINDING COMPONENT OF ABC TRANSPORTER"/>
    <property type="match status" value="1"/>
</dbReference>
<sequence length="510" mass="59133">MLKILILLCLSFASLLAQKDTLILAVENEISRINPAFSEDHDVAIALVFSGLTRFDENLNLRGDLAKSWKISQNGLVYEFDLRDDVFWHDGVKFDARDVKFSLEAFKNPKNNSNLRIRFEELEKIEILNPYKIKITLKNPYPAFLDALSIGIIPAHLLENKDLNTEQFNQNPIGTGPFKFVKWKKGEYMEFRANENYHLARVQTQNLILKHIADPSVAALALKNSQIDAALIESSLLKVFNEDSRFEILREKSADYRALMFNLENEFFKDKRVRLALNYAVDREMIVKNVLYGYGFIATHPLELSWANPKDFKHFEYDLKKAENLLEEAGFSKNKQGLYEKDSKILKFDIYTMSNDPLRVILAGILQSEFKKLGVKTRVITKLAGSFDYSKVDSFLIGWGSPYDPDFHTFNVFTSSSDTHLNSKGWNFGHYHNAKVDESLFKARISFNQEERKRYYKEFIDALSEDPPFIFLVYLDFAFVYNKDIKGIKPRILGHHGVGFSWNIYEWSKH</sequence>
<feature type="chain" id="PRO_5010864178" evidence="4">
    <location>
        <begin position="20"/>
        <end position="510"/>
    </location>
</feature>
<dbReference type="RefSeq" id="WP_027305086.1">
    <property type="nucleotide sequence ID" value="NZ_CP020867.1"/>
</dbReference>
<dbReference type="Proteomes" id="UP000192902">
    <property type="component" value="Chromosome"/>
</dbReference>
<dbReference type="EMBL" id="CP020867">
    <property type="protein sequence ID" value="ARJ55851.1"/>
    <property type="molecule type" value="Genomic_DNA"/>
</dbReference>
<dbReference type="KEGG" id="ccun:CCUN_0195"/>
<dbReference type="AlphaFoldDB" id="A0A1W6BUV7"/>
<dbReference type="eggNOG" id="COG0747">
    <property type="taxonomic scope" value="Bacteria"/>
</dbReference>
<keyword evidence="2" id="KW-0813">Transport</keyword>
<organism evidence="6 7">
    <name type="scientific">Campylobacter cuniculorum DSM 23162 = LMG 24588</name>
    <dbReference type="NCBI Taxonomy" id="1121267"/>
    <lineage>
        <taxon>Bacteria</taxon>
        <taxon>Pseudomonadati</taxon>
        <taxon>Campylobacterota</taxon>
        <taxon>Epsilonproteobacteria</taxon>
        <taxon>Campylobacterales</taxon>
        <taxon>Campylobacteraceae</taxon>
        <taxon>Campylobacter</taxon>
    </lineage>
</organism>
<dbReference type="GO" id="GO:0030288">
    <property type="term" value="C:outer membrane-bounded periplasmic space"/>
    <property type="evidence" value="ECO:0007669"/>
    <property type="project" value="UniProtKB-ARBA"/>
</dbReference>
<dbReference type="InterPro" id="IPR000914">
    <property type="entry name" value="SBP_5_dom"/>
</dbReference>
<dbReference type="SUPFAM" id="SSF53850">
    <property type="entry name" value="Periplasmic binding protein-like II"/>
    <property type="match status" value="1"/>
</dbReference>
<dbReference type="InterPro" id="IPR030678">
    <property type="entry name" value="Peptide/Ni-bd"/>
</dbReference>
<evidence type="ECO:0000259" key="5">
    <source>
        <dbReference type="Pfam" id="PF00496"/>
    </source>
</evidence>
<dbReference type="GO" id="GO:0015833">
    <property type="term" value="P:peptide transport"/>
    <property type="evidence" value="ECO:0007669"/>
    <property type="project" value="TreeGrafter"/>
</dbReference>
<dbReference type="PANTHER" id="PTHR30290:SF9">
    <property type="entry name" value="OLIGOPEPTIDE-BINDING PROTEIN APPA"/>
    <property type="match status" value="1"/>
</dbReference>
<dbReference type="CDD" id="cd08518">
    <property type="entry name" value="PBP2_NikA_DppA_OppA_like_19"/>
    <property type="match status" value="1"/>
</dbReference>
<dbReference type="Pfam" id="PF00496">
    <property type="entry name" value="SBP_bac_5"/>
    <property type="match status" value="1"/>
</dbReference>
<dbReference type="Gene3D" id="3.90.76.10">
    <property type="entry name" value="Dipeptide-binding Protein, Domain 1"/>
    <property type="match status" value="1"/>
</dbReference>
<accession>A0A1W6BUV7</accession>
<feature type="signal peptide" evidence="4">
    <location>
        <begin position="1"/>
        <end position="19"/>
    </location>
</feature>
<dbReference type="GO" id="GO:1904680">
    <property type="term" value="F:peptide transmembrane transporter activity"/>
    <property type="evidence" value="ECO:0007669"/>
    <property type="project" value="TreeGrafter"/>
</dbReference>
<evidence type="ECO:0000313" key="7">
    <source>
        <dbReference type="Proteomes" id="UP000192902"/>
    </source>
</evidence>
<dbReference type="Gene3D" id="3.40.190.10">
    <property type="entry name" value="Periplasmic binding protein-like II"/>
    <property type="match status" value="1"/>
</dbReference>
<evidence type="ECO:0000256" key="1">
    <source>
        <dbReference type="ARBA" id="ARBA00005695"/>
    </source>
</evidence>
<feature type="domain" description="Solute-binding protein family 5" evidence="5">
    <location>
        <begin position="61"/>
        <end position="418"/>
    </location>
</feature>
<reference evidence="6 7" key="1">
    <citation type="submission" date="2017-04" db="EMBL/GenBank/DDBJ databases">
        <title>Complete genome sequence of the Campylobacter cuniculorum type strain LMG24588.</title>
        <authorList>
            <person name="Miller W.G."/>
            <person name="Yee E."/>
            <person name="Revez J."/>
            <person name="Bono J.L."/>
            <person name="Rossi M."/>
        </authorList>
    </citation>
    <scope>NUCLEOTIDE SEQUENCE [LARGE SCALE GENOMIC DNA]</scope>
    <source>
        <strain evidence="6 7">LMG 24588</strain>
    </source>
</reference>
<evidence type="ECO:0000256" key="4">
    <source>
        <dbReference type="SAM" id="SignalP"/>
    </source>
</evidence>
<gene>
    <name evidence="6" type="primary">nikZ</name>
    <name evidence="6" type="ORF">CCUN_0195</name>
</gene>
<dbReference type="GO" id="GO:0043190">
    <property type="term" value="C:ATP-binding cassette (ABC) transporter complex"/>
    <property type="evidence" value="ECO:0007669"/>
    <property type="project" value="InterPro"/>
</dbReference>
<protein>
    <submittedName>
        <fullName evidence="6">Nickel ABC transporter, periplasmic nickel-binding protein</fullName>
    </submittedName>
</protein>
<dbReference type="STRING" id="1121267.CCUN_0195"/>
<dbReference type="InterPro" id="IPR039424">
    <property type="entry name" value="SBP_5"/>
</dbReference>
<comment type="similarity">
    <text evidence="1">Belongs to the bacterial solute-binding protein 5 family.</text>
</comment>
<evidence type="ECO:0000256" key="2">
    <source>
        <dbReference type="ARBA" id="ARBA00022448"/>
    </source>
</evidence>
<dbReference type="OrthoDB" id="5469165at2"/>
<evidence type="ECO:0000256" key="3">
    <source>
        <dbReference type="ARBA" id="ARBA00022729"/>
    </source>
</evidence>
<proteinExistence type="inferred from homology"/>